<proteinExistence type="predicted"/>
<dbReference type="EMBL" id="JANWGH010000002">
    <property type="protein sequence ID" value="MCS5491054.1"/>
    <property type="molecule type" value="Genomic_DNA"/>
</dbReference>
<feature type="domain" description="Exonuclease" evidence="4">
    <location>
        <begin position="37"/>
        <end position="211"/>
    </location>
</feature>
<dbReference type="RefSeq" id="WP_259414719.1">
    <property type="nucleotide sequence ID" value="NZ_JANWGH010000002.1"/>
</dbReference>
<dbReference type="Gene3D" id="3.30.420.10">
    <property type="entry name" value="Ribonuclease H-like superfamily/Ribonuclease H"/>
    <property type="match status" value="1"/>
</dbReference>
<evidence type="ECO:0000256" key="2">
    <source>
        <dbReference type="ARBA" id="ARBA00022801"/>
    </source>
</evidence>
<protein>
    <submittedName>
        <fullName evidence="5">3'-5' exonuclease</fullName>
    </submittedName>
</protein>
<gene>
    <name evidence="5" type="ORF">NY014_11470</name>
</gene>
<evidence type="ECO:0000256" key="1">
    <source>
        <dbReference type="ARBA" id="ARBA00022722"/>
    </source>
</evidence>
<keyword evidence="1" id="KW-0540">Nuclease</keyword>
<keyword evidence="3 5" id="KW-0269">Exonuclease</keyword>
<dbReference type="PANTHER" id="PTHR30231">
    <property type="entry name" value="DNA POLYMERASE III SUBUNIT EPSILON"/>
    <property type="match status" value="1"/>
</dbReference>
<dbReference type="SMART" id="SM00479">
    <property type="entry name" value="EXOIII"/>
    <property type="match status" value="1"/>
</dbReference>
<keyword evidence="2" id="KW-0378">Hydrolase</keyword>
<evidence type="ECO:0000313" key="5">
    <source>
        <dbReference type="EMBL" id="MCS5491054.1"/>
    </source>
</evidence>
<evidence type="ECO:0000256" key="3">
    <source>
        <dbReference type="ARBA" id="ARBA00022839"/>
    </source>
</evidence>
<reference evidence="5 6" key="1">
    <citation type="submission" date="2022-08" db="EMBL/GenBank/DDBJ databases">
        <title>Algoriphagus sp. CAU 1643 isolated from mud.</title>
        <authorList>
            <person name="Kim W."/>
        </authorList>
    </citation>
    <scope>NUCLEOTIDE SEQUENCE [LARGE SCALE GENOMIC DNA]</scope>
    <source>
        <strain evidence="5 6">CAU 1643</strain>
    </source>
</reference>
<dbReference type="SUPFAM" id="SSF53098">
    <property type="entry name" value="Ribonuclease H-like"/>
    <property type="match status" value="1"/>
</dbReference>
<dbReference type="PANTHER" id="PTHR30231:SF4">
    <property type="entry name" value="PROTEIN NEN2"/>
    <property type="match status" value="1"/>
</dbReference>
<keyword evidence="6" id="KW-1185">Reference proteome</keyword>
<evidence type="ECO:0000259" key="4">
    <source>
        <dbReference type="SMART" id="SM00479"/>
    </source>
</evidence>
<comment type="caution">
    <text evidence="5">The sequence shown here is derived from an EMBL/GenBank/DDBJ whole genome shotgun (WGS) entry which is preliminary data.</text>
</comment>
<dbReference type="Proteomes" id="UP001206788">
    <property type="component" value="Unassembled WGS sequence"/>
</dbReference>
<dbReference type="InterPro" id="IPR036397">
    <property type="entry name" value="RNaseH_sf"/>
</dbReference>
<sequence>MSWWPFRSESKKQDFVEEYLSLFEKSIPGIRKISQLGFVVLDTETTGLDPKNDYVISFGAIKIQKGKILVETAIECYPESPKEGGETANIHGLVQRENLLKPKAFSQKLLEYIGPSILVGHHLNFDLEMLQKICSSSGLKNFLNQSLDTLELAVRLEHGPHVNWQQIPMKEYSLDALCERYQIPSDDRHTAGGDAFLTAQLLLKLLKVAEKKGISNYQQLFR</sequence>
<dbReference type="GO" id="GO:0004527">
    <property type="term" value="F:exonuclease activity"/>
    <property type="evidence" value="ECO:0007669"/>
    <property type="project" value="UniProtKB-KW"/>
</dbReference>
<accession>A0ABT2G779</accession>
<dbReference type="CDD" id="cd06127">
    <property type="entry name" value="DEDDh"/>
    <property type="match status" value="1"/>
</dbReference>
<dbReference type="Pfam" id="PF00929">
    <property type="entry name" value="RNase_T"/>
    <property type="match status" value="1"/>
</dbReference>
<dbReference type="InterPro" id="IPR013520">
    <property type="entry name" value="Ribonucl_H"/>
</dbReference>
<evidence type="ECO:0000313" key="6">
    <source>
        <dbReference type="Proteomes" id="UP001206788"/>
    </source>
</evidence>
<organism evidence="5 6">
    <name type="scientific">Algoriphagus limi</name>
    <dbReference type="NCBI Taxonomy" id="2975273"/>
    <lineage>
        <taxon>Bacteria</taxon>
        <taxon>Pseudomonadati</taxon>
        <taxon>Bacteroidota</taxon>
        <taxon>Cytophagia</taxon>
        <taxon>Cytophagales</taxon>
        <taxon>Cyclobacteriaceae</taxon>
        <taxon>Algoriphagus</taxon>
    </lineage>
</organism>
<dbReference type="InterPro" id="IPR012337">
    <property type="entry name" value="RNaseH-like_sf"/>
</dbReference>
<name>A0ABT2G779_9BACT</name>